<reference evidence="11 12" key="1">
    <citation type="journal article" date="2016" name="Nat. Commun.">
        <title>Thousands of microbial genomes shed light on interconnected biogeochemical processes in an aquifer system.</title>
        <authorList>
            <person name="Anantharaman K."/>
            <person name="Brown C.T."/>
            <person name="Hug L.A."/>
            <person name="Sharon I."/>
            <person name="Castelle C.J."/>
            <person name="Probst A.J."/>
            <person name="Thomas B.C."/>
            <person name="Singh A."/>
            <person name="Wilkins M.J."/>
            <person name="Karaoz U."/>
            <person name="Brodie E.L."/>
            <person name="Williams K.H."/>
            <person name="Hubbard S.S."/>
            <person name="Banfield J.F."/>
        </authorList>
    </citation>
    <scope>NUCLEOTIDE SEQUENCE [LARGE SCALE GENOMIC DNA]</scope>
</reference>
<keyword evidence="4 7" id="KW-0812">Transmembrane</keyword>
<organism evidence="11 12">
    <name type="scientific">Candidatus Woesebacteria bacterium RBG_16_42_24</name>
    <dbReference type="NCBI Taxonomy" id="1802485"/>
    <lineage>
        <taxon>Bacteria</taxon>
        <taxon>Candidatus Woeseibacteriota</taxon>
    </lineage>
</organism>
<feature type="transmembrane region" description="Helical" evidence="7">
    <location>
        <begin position="753"/>
        <end position="776"/>
    </location>
</feature>
<evidence type="ECO:0000259" key="10">
    <source>
        <dbReference type="Pfam" id="PF13632"/>
    </source>
</evidence>
<feature type="domain" description="Glycosyltransferase 2-like" evidence="10">
    <location>
        <begin position="576"/>
        <end position="763"/>
    </location>
</feature>
<evidence type="ECO:0000256" key="7">
    <source>
        <dbReference type="SAM" id="Phobius"/>
    </source>
</evidence>
<evidence type="ECO:0000256" key="5">
    <source>
        <dbReference type="ARBA" id="ARBA00022989"/>
    </source>
</evidence>
<evidence type="ECO:0000256" key="1">
    <source>
        <dbReference type="ARBA" id="ARBA00004141"/>
    </source>
</evidence>
<keyword evidence="6 7" id="KW-0472">Membrane</keyword>
<dbReference type="Pfam" id="PF01527">
    <property type="entry name" value="HTH_Tnp_1"/>
    <property type="match status" value="1"/>
</dbReference>
<name>A0A1F7XLJ0_9BACT</name>
<keyword evidence="5 7" id="KW-1133">Transmembrane helix</keyword>
<dbReference type="SUPFAM" id="SSF46689">
    <property type="entry name" value="Homeodomain-like"/>
    <property type="match status" value="1"/>
</dbReference>
<dbReference type="InterPro" id="IPR001173">
    <property type="entry name" value="Glyco_trans_2-like"/>
</dbReference>
<evidence type="ECO:0000256" key="4">
    <source>
        <dbReference type="ARBA" id="ARBA00022692"/>
    </source>
</evidence>
<dbReference type="InterPro" id="IPR055247">
    <property type="entry name" value="InsJ-like_HTH"/>
</dbReference>
<dbReference type="PANTHER" id="PTHR43867:SF2">
    <property type="entry name" value="CELLULOSE SYNTHASE CATALYTIC SUBUNIT A [UDP-FORMING]"/>
    <property type="match status" value="1"/>
</dbReference>
<evidence type="ECO:0008006" key="13">
    <source>
        <dbReference type="Google" id="ProtNLM"/>
    </source>
</evidence>
<dbReference type="Gene3D" id="3.90.550.10">
    <property type="entry name" value="Spore Coat Polysaccharide Biosynthesis Protein SpsA, Chain A"/>
    <property type="match status" value="1"/>
</dbReference>
<dbReference type="Pfam" id="PF00535">
    <property type="entry name" value="Glycos_transf_2"/>
    <property type="match status" value="1"/>
</dbReference>
<dbReference type="SUPFAM" id="SSF53448">
    <property type="entry name" value="Nucleotide-diphospho-sugar transferases"/>
    <property type="match status" value="1"/>
</dbReference>
<dbReference type="STRING" id="1802485.A2V97_02565"/>
<dbReference type="InterPro" id="IPR002514">
    <property type="entry name" value="Transposase_8"/>
</dbReference>
<dbReference type="GO" id="GO:0043565">
    <property type="term" value="F:sequence-specific DNA binding"/>
    <property type="evidence" value="ECO:0007669"/>
    <property type="project" value="InterPro"/>
</dbReference>
<dbReference type="GO" id="GO:0016020">
    <property type="term" value="C:membrane"/>
    <property type="evidence" value="ECO:0007669"/>
    <property type="project" value="UniProtKB-SubCell"/>
</dbReference>
<evidence type="ECO:0000256" key="3">
    <source>
        <dbReference type="ARBA" id="ARBA00022679"/>
    </source>
</evidence>
<feature type="transmembrane region" description="Helical" evidence="7">
    <location>
        <begin position="716"/>
        <end position="738"/>
    </location>
</feature>
<dbReference type="InterPro" id="IPR050321">
    <property type="entry name" value="Glycosyltr_2/OpgH_subfam"/>
</dbReference>
<dbReference type="InterPro" id="IPR029044">
    <property type="entry name" value="Nucleotide-diphossugar_trans"/>
</dbReference>
<keyword evidence="2" id="KW-0328">Glycosyltransferase</keyword>
<dbReference type="SUPFAM" id="SSF48295">
    <property type="entry name" value="TrpR-like"/>
    <property type="match status" value="1"/>
</dbReference>
<dbReference type="Proteomes" id="UP000177382">
    <property type="component" value="Unassembled WGS sequence"/>
</dbReference>
<feature type="transmembrane region" description="Helical" evidence="7">
    <location>
        <begin position="890"/>
        <end position="913"/>
    </location>
</feature>
<proteinExistence type="predicted"/>
<evidence type="ECO:0000313" key="11">
    <source>
        <dbReference type="EMBL" id="OGM15649.1"/>
    </source>
</evidence>
<dbReference type="InterPro" id="IPR010921">
    <property type="entry name" value="Trp_repressor/repl_initiator"/>
</dbReference>
<evidence type="ECO:0000259" key="8">
    <source>
        <dbReference type="Pfam" id="PF00535"/>
    </source>
</evidence>
<dbReference type="Pfam" id="PF13518">
    <property type="entry name" value="HTH_28"/>
    <property type="match status" value="1"/>
</dbReference>
<evidence type="ECO:0000259" key="9">
    <source>
        <dbReference type="Pfam" id="PF13518"/>
    </source>
</evidence>
<protein>
    <recommendedName>
        <fullName evidence="13">Glycosyltransferase 2-like domain-containing protein</fullName>
    </recommendedName>
</protein>
<dbReference type="PANTHER" id="PTHR43867">
    <property type="entry name" value="CELLULOSE SYNTHASE CATALYTIC SUBUNIT A [UDP-FORMING]"/>
    <property type="match status" value="1"/>
</dbReference>
<dbReference type="EMBL" id="MGFX01000001">
    <property type="protein sequence ID" value="OGM15649.1"/>
    <property type="molecule type" value="Genomic_DNA"/>
</dbReference>
<evidence type="ECO:0000256" key="6">
    <source>
        <dbReference type="ARBA" id="ARBA00023136"/>
    </source>
</evidence>
<comment type="subcellular location">
    <subcellularLocation>
        <location evidence="1">Membrane</location>
        <topology evidence="1">Multi-pass membrane protein</topology>
    </subcellularLocation>
</comment>
<evidence type="ECO:0000313" key="12">
    <source>
        <dbReference type="Proteomes" id="UP000177382"/>
    </source>
</evidence>
<dbReference type="GO" id="GO:0006313">
    <property type="term" value="P:DNA transposition"/>
    <property type="evidence" value="ECO:0007669"/>
    <property type="project" value="InterPro"/>
</dbReference>
<dbReference type="Pfam" id="PF13632">
    <property type="entry name" value="Glyco_trans_2_3"/>
    <property type="match status" value="1"/>
</dbReference>
<sequence length="2196" mass="239374">MTAQDKQNIVLEALSGKSNVTQLAQNYGISRKAIYSWIKSYQNSPPNLKQQVFKPRYVTGEEHPRSIAHKAQGPITKLIVKNPAWGSRRISRELATKGINLGYFGVNSVLKKIDAETPEKRKIFVNNFSGPGRLGPSTKYNIVKKNLESGIGVSKLAQEAGVSRKTIYEWINKYQRASDRGIEGSKTLRDSYRRGENHPRAVYPKIEQDVLDAVIQNPQLSAHSLSEKISTSVYTIWKILDNYNLGTYQDRLAYAKNFAPAIPAMPTPVPTDRVRSVWEQFVPSLAPAPPPSSISFIKTSFISLILTFFISLGILTWIRLLTGVSSLQGAIGYIFSGLALTMGMLFFLYSLKYYLTLAIVLSFSQGEPSFAKAGERKGRRGILYWILGIGKGTSSSLGVKNENGRVGPAGLEPNLDRINLERYPFISIQIPFYNEKNVVERAIAASTGFDYKGEYEVILCDDSTDETSTIIKRYQQKFLGKGESLKVFGNSQEGWTLSAVEVSPGVTLKHLQRTSRSGFKGGALREALRHTDPRAEFVSVFDADFVPYPDTLTLFLKYFQVTAGTLDFKKGSSPSNIAAVQGYQWHVLNKSENWITRGVRSEYAGSYVIERSGEEIYGGLKQISGSVYMIRKDVLQEIGWENSITEDFELTLKLYNAGYKVVYTPYIQAPAECVSTIKRLIRQRMRWAEGHSQNVKKMFRKLIFNPKLTLSEKLEFLYLSPYYLQALFFLVGTFSWLISETVFKTHLPFWTELWGWSLVLTNLLALPLMNAVGLFLEESEEKDYAGLASFVALSYILVPFQAYASLKGFLESSEGPWFRTPKTGRITDIFTRGRFYRFIQGILPGRSPSPNLAHSQISNFKFLISKQIPNPNSQNPNFGNFRIRPRRIRWVSKATLAVLLVVVVFLNNLAFFANTTNAQAADPGIEQQINIIDQEYSTTSTSSAPTDNSLGYIYWDSAKYSGTRTINLDIVGRTSATSAQMIAALFDDSGGIVSQSKATIGNANKIATLDGCPECNATGEMIYTHSIVLDSSGYPVISYIDNTNKDLKLIHCGNVNCTSGNVITTVDGCSGCSVNGDIDKHSTMVLNSSGYPVIAYNDTTNSDLRLVVCDNQYCNGTNTYKVVDNGGGTNDVGSYAFLRLAANDRPVITYFDATGDDLEFAYCNNATCTSPTLSTLYAPNSSGQYNSFELDTASGTCTSSPKECPVIAFREGNSIHALTVLHCGTNNCSSGNQTNIVDDGADATDSAGIYASLKLDSSGFPVISFGRGQFGINLDLKIAHCNDVNCDPNVNGPETVNILDGQGSGSNCASATGSDCDTGDVGWYNKLELDSTNGYPIISYRSQAAADLKVIHCNDANCSGNNDSVKRVDGCPGCDTDGSTSQTGAGGYGDLTLDSSGYPVISYRTVGDSEDLKVVHCGNADCNPTGSGQVDPTNNQRAESMVFTPNLTGGSTTRNLTVRVWVTSGTGYIRAARLRIIQNDATNITDSQTQVELGDDQTITATSYGELTNPKYYLLDRNVYSGTWGTNTKAYFEASLKGDGGQGNGRVWSSGAELGDTTGTVDEEWSAITNASPIAGISIQSTTKNSGTYAAKVYHPSGNSNLAYYWATTNQTAPFYYRFYLNVVTDPSATRVIYRFLNASNQIKILLNLSSTGTLELFNNEDSASICTSSALNNSQWYRVEIKIDSTTIGATVFDARLGGTSFGTCGNQVLNSGLARIQFGSTTADTQLEAYFDDFAINDSTGGWPGPGHIIHLKPNEGGDNAEWTKGGTSTQATNWEGVDEVPPNEGTDLNYSHTIEQVDDLNVEDSSLASNDDVNVVSVGVRFNGAGASANDSFVVRVKDSSGGAAEGGTAIAPSNATWKTNADAAPTLYPLTIYDLPGSSTTKWTDSTLDTAQIGYRLSSTSSNAAQVSTVWMLVDYTLNSELSGISAQAKLQQCADTSCSWADVASSTITSSASTFQRVRTTSDISSGLTDDYRLRVVVQRSSASGTIKIANAKLIIEQSETGGITKLELIHQYVNSNTSETATSLTAKQFYNEFDDDNFVGGTFNYYYEATMYCTTGCTGTTDLYNGTSTITNSSVNTTSETPTWIPLTVNRTALSSMPTTATNLDTRLQATSGDTTYANTSWLIIQVSGLQVPENLLIFLPLVLFIPIIINRSRPNVEHAQGTGVWGLGYRLRKRTAGIRMSGYKKGTRW</sequence>
<dbReference type="GO" id="GO:0016757">
    <property type="term" value="F:glycosyltransferase activity"/>
    <property type="evidence" value="ECO:0007669"/>
    <property type="project" value="UniProtKB-KW"/>
</dbReference>
<feature type="transmembrane region" description="Helical" evidence="7">
    <location>
        <begin position="330"/>
        <end position="349"/>
    </location>
</feature>
<evidence type="ECO:0000256" key="2">
    <source>
        <dbReference type="ARBA" id="ARBA00022676"/>
    </source>
</evidence>
<dbReference type="GO" id="GO:0004803">
    <property type="term" value="F:transposase activity"/>
    <property type="evidence" value="ECO:0007669"/>
    <property type="project" value="InterPro"/>
</dbReference>
<feature type="domain" description="Glycosyltransferase 2-like" evidence="8">
    <location>
        <begin position="427"/>
        <end position="489"/>
    </location>
</feature>
<dbReference type="InterPro" id="IPR009057">
    <property type="entry name" value="Homeodomain-like_sf"/>
</dbReference>
<keyword evidence="3" id="KW-0808">Transferase</keyword>
<feature type="transmembrane region" description="Helical" evidence="7">
    <location>
        <begin position="301"/>
        <end position="318"/>
    </location>
</feature>
<comment type="caution">
    <text evidence="11">The sequence shown here is derived from an EMBL/GenBank/DDBJ whole genome shotgun (WGS) entry which is preliminary data.</text>
</comment>
<accession>A0A1F7XLJ0</accession>
<gene>
    <name evidence="11" type="ORF">A2V97_02565</name>
</gene>
<dbReference type="Gene3D" id="2.60.120.200">
    <property type="match status" value="1"/>
</dbReference>
<feature type="domain" description="Insertion element IS150 protein InsJ-like helix-turn-helix" evidence="9">
    <location>
        <begin position="6"/>
        <end position="43"/>
    </location>
</feature>